<protein>
    <submittedName>
        <fullName evidence="3">Uncharacterized protein</fullName>
    </submittedName>
</protein>
<feature type="compositionally biased region" description="Polar residues" evidence="1">
    <location>
        <begin position="158"/>
        <end position="176"/>
    </location>
</feature>
<evidence type="ECO:0000256" key="2">
    <source>
        <dbReference type="SAM" id="Phobius"/>
    </source>
</evidence>
<evidence type="ECO:0000256" key="1">
    <source>
        <dbReference type="SAM" id="MobiDB-lite"/>
    </source>
</evidence>
<proteinExistence type="predicted"/>
<feature type="compositionally biased region" description="Polar residues" evidence="1">
    <location>
        <begin position="77"/>
        <end position="90"/>
    </location>
</feature>
<feature type="compositionally biased region" description="Polar residues" evidence="1">
    <location>
        <begin position="1"/>
        <end position="16"/>
    </location>
</feature>
<evidence type="ECO:0000313" key="4">
    <source>
        <dbReference type="Proteomes" id="UP001164746"/>
    </source>
</evidence>
<keyword evidence="2" id="KW-0812">Transmembrane</keyword>
<feature type="transmembrane region" description="Helical" evidence="2">
    <location>
        <begin position="198"/>
        <end position="220"/>
    </location>
</feature>
<keyword evidence="4" id="KW-1185">Reference proteome</keyword>
<reference evidence="3" key="1">
    <citation type="submission" date="2022-11" db="EMBL/GenBank/DDBJ databases">
        <title>Centuries of genome instability and evolution in soft-shell clam transmissible cancer (bioRxiv).</title>
        <authorList>
            <person name="Hart S.F.M."/>
            <person name="Yonemitsu M.A."/>
            <person name="Giersch R.M."/>
            <person name="Beal B.F."/>
            <person name="Arriagada G."/>
            <person name="Davis B.W."/>
            <person name="Ostrander E.A."/>
            <person name="Goff S.P."/>
            <person name="Metzger M.J."/>
        </authorList>
    </citation>
    <scope>NUCLEOTIDE SEQUENCE</scope>
    <source>
        <strain evidence="3">MELC-2E11</strain>
        <tissue evidence="3">Siphon/mantle</tissue>
    </source>
</reference>
<feature type="compositionally biased region" description="Polar residues" evidence="1">
    <location>
        <begin position="126"/>
        <end position="138"/>
    </location>
</feature>
<evidence type="ECO:0000313" key="3">
    <source>
        <dbReference type="EMBL" id="WAR26582.1"/>
    </source>
</evidence>
<feature type="non-terminal residue" evidence="3">
    <location>
        <position position="1"/>
    </location>
</feature>
<organism evidence="3 4">
    <name type="scientific">Mya arenaria</name>
    <name type="common">Soft-shell clam</name>
    <dbReference type="NCBI Taxonomy" id="6604"/>
    <lineage>
        <taxon>Eukaryota</taxon>
        <taxon>Metazoa</taxon>
        <taxon>Spiralia</taxon>
        <taxon>Lophotrochozoa</taxon>
        <taxon>Mollusca</taxon>
        <taxon>Bivalvia</taxon>
        <taxon>Autobranchia</taxon>
        <taxon>Heteroconchia</taxon>
        <taxon>Euheterodonta</taxon>
        <taxon>Imparidentia</taxon>
        <taxon>Neoheterodontei</taxon>
        <taxon>Myida</taxon>
        <taxon>Myoidea</taxon>
        <taxon>Myidae</taxon>
        <taxon>Mya</taxon>
    </lineage>
</organism>
<feature type="compositionally biased region" description="Basic and acidic residues" evidence="1">
    <location>
        <begin position="142"/>
        <end position="153"/>
    </location>
</feature>
<accession>A0ABY7FY48</accession>
<sequence>STPTILFSSSHGNDVLTSDELRTSTVRAPSVSQYPSLSLASSFTSPTSVPETAIATTDFIPQRITSSDQITQTTETLTLHNATSSSPTEVSDTSPTSSITFTPTRTVTFSQTLAASTVGRKPDRVSNPSTRVTPTATGTRPKLTERTSPESERPLASPSASTSSKLPPTGTQPSTTHVARNETFAGADGAGGVFHENFGLFVFLIVAGAICVALALFGIIGSSYQRRMRTWTPTTANQYAFANMEKRALSSGDQEKGGIESPLSDIDILRDEKTIDGISLSQASTVECSPPKISQTPVVYDNVNPLKQEPEDDDLYVVDATVTSAENPGNGNGDTYFPRGSDVTDGLVPVDELDNLAPRALFPWIEHAADTQL</sequence>
<gene>
    <name evidence="3" type="ORF">MAR_012286</name>
</gene>
<dbReference type="Proteomes" id="UP001164746">
    <property type="component" value="Chromosome 14"/>
</dbReference>
<feature type="region of interest" description="Disordered" evidence="1">
    <location>
        <begin position="77"/>
        <end position="176"/>
    </location>
</feature>
<dbReference type="EMBL" id="CP111025">
    <property type="protein sequence ID" value="WAR26582.1"/>
    <property type="molecule type" value="Genomic_DNA"/>
</dbReference>
<feature type="region of interest" description="Disordered" evidence="1">
    <location>
        <begin position="1"/>
        <end position="20"/>
    </location>
</feature>
<keyword evidence="2" id="KW-1133">Transmembrane helix</keyword>
<keyword evidence="2" id="KW-0472">Membrane</keyword>
<feature type="compositionally biased region" description="Low complexity" evidence="1">
    <location>
        <begin position="91"/>
        <end position="112"/>
    </location>
</feature>
<name>A0ABY7FY48_MYAAR</name>